<name>A0A4Y9XTZ4_9AGAM</name>
<comment type="caution">
    <text evidence="1">The sequence shown here is derived from an EMBL/GenBank/DDBJ whole genome shotgun (WGS) entry which is preliminary data.</text>
</comment>
<evidence type="ECO:0000313" key="2">
    <source>
        <dbReference type="Proteomes" id="UP000298327"/>
    </source>
</evidence>
<keyword evidence="2" id="KW-1185">Reference proteome</keyword>
<dbReference type="Proteomes" id="UP000298327">
    <property type="component" value="Unassembled WGS sequence"/>
</dbReference>
<organism evidence="1 2">
    <name type="scientific">Dentipellis fragilis</name>
    <dbReference type="NCBI Taxonomy" id="205917"/>
    <lineage>
        <taxon>Eukaryota</taxon>
        <taxon>Fungi</taxon>
        <taxon>Dikarya</taxon>
        <taxon>Basidiomycota</taxon>
        <taxon>Agaricomycotina</taxon>
        <taxon>Agaricomycetes</taxon>
        <taxon>Russulales</taxon>
        <taxon>Hericiaceae</taxon>
        <taxon>Dentipellis</taxon>
    </lineage>
</organism>
<dbReference type="AlphaFoldDB" id="A0A4Y9XTZ4"/>
<accession>A0A4Y9XTZ4</accession>
<dbReference type="EMBL" id="SEOQ01001129">
    <property type="protein sequence ID" value="TFY53610.1"/>
    <property type="molecule type" value="Genomic_DNA"/>
</dbReference>
<sequence>MSIPADAACRFHSSPITAHHGRRGSTLLADLVDDDVVPRHTYSHVHPYIVDLDAARPVPAHLENVGTLAHHQPALRSRWFSPQHARLYVSTPLSHDHS</sequence>
<protein>
    <submittedName>
        <fullName evidence="1">Uncharacterized protein</fullName>
    </submittedName>
</protein>
<proteinExistence type="predicted"/>
<evidence type="ECO:0000313" key="1">
    <source>
        <dbReference type="EMBL" id="TFY53610.1"/>
    </source>
</evidence>
<gene>
    <name evidence="1" type="ORF">EVG20_g10039</name>
</gene>
<reference evidence="1 2" key="1">
    <citation type="submission" date="2019-02" db="EMBL/GenBank/DDBJ databases">
        <title>Genome sequencing of the rare red list fungi Dentipellis fragilis.</title>
        <authorList>
            <person name="Buettner E."/>
            <person name="Kellner H."/>
        </authorList>
    </citation>
    <scope>NUCLEOTIDE SEQUENCE [LARGE SCALE GENOMIC DNA]</scope>
    <source>
        <strain evidence="1 2">DSM 105465</strain>
    </source>
</reference>